<evidence type="ECO:0000313" key="2">
    <source>
        <dbReference type="EMBL" id="MDT2537105.1"/>
    </source>
</evidence>
<dbReference type="RefSeq" id="WP_028020622.1">
    <property type="nucleotide sequence ID" value="NZ_CABLCA010000050.1"/>
</dbReference>
<keyword evidence="1" id="KW-0812">Transmembrane</keyword>
<keyword evidence="1" id="KW-0472">Membrane</keyword>
<gene>
    <name evidence="2" type="ORF">P7D78_03125</name>
</gene>
<feature type="transmembrane region" description="Helical" evidence="1">
    <location>
        <begin position="20"/>
        <end position="40"/>
    </location>
</feature>
<proteinExistence type="predicted"/>
<name>A0AAW8SRK9_9ENTE</name>
<evidence type="ECO:0000313" key="3">
    <source>
        <dbReference type="Proteomes" id="UP001249240"/>
    </source>
</evidence>
<evidence type="ECO:0000256" key="1">
    <source>
        <dbReference type="SAM" id="Phobius"/>
    </source>
</evidence>
<keyword evidence="1" id="KW-1133">Transmembrane helix</keyword>
<dbReference type="AlphaFoldDB" id="A0AAW8SRK9"/>
<dbReference type="Proteomes" id="UP001249240">
    <property type="component" value="Unassembled WGS sequence"/>
</dbReference>
<protein>
    <submittedName>
        <fullName evidence="2">Uncharacterized protein</fullName>
    </submittedName>
</protein>
<sequence length="138" mass="15829">MSITTMEEIKENLVNYLFKWRKQIAIGGVVVAILMLFTIINKVTPNNSAWLQGNWTNQSVNYSFKAQNKNFTDWTIKRKGALALKKARIAVNSTKKEVVMTDDGNTIEYHAIRTGRKQLRLEIVRDGKKTSLVELNKE</sequence>
<dbReference type="EMBL" id="JARPXM010000002">
    <property type="protein sequence ID" value="MDT2537105.1"/>
    <property type="molecule type" value="Genomic_DNA"/>
</dbReference>
<accession>A0AAW8SRK9</accession>
<reference evidence="2" key="1">
    <citation type="submission" date="2023-03" db="EMBL/GenBank/DDBJ databases">
        <authorList>
            <person name="Shen W."/>
            <person name="Cai J."/>
        </authorList>
    </citation>
    <scope>NUCLEOTIDE SEQUENCE</scope>
    <source>
        <strain evidence="2">B646-2</strain>
    </source>
</reference>
<organism evidence="2 3">
    <name type="scientific">Enterococcus raffinosus</name>
    <dbReference type="NCBI Taxonomy" id="71452"/>
    <lineage>
        <taxon>Bacteria</taxon>
        <taxon>Bacillati</taxon>
        <taxon>Bacillota</taxon>
        <taxon>Bacilli</taxon>
        <taxon>Lactobacillales</taxon>
        <taxon>Enterococcaceae</taxon>
        <taxon>Enterococcus</taxon>
    </lineage>
</organism>
<comment type="caution">
    <text evidence="2">The sequence shown here is derived from an EMBL/GenBank/DDBJ whole genome shotgun (WGS) entry which is preliminary data.</text>
</comment>